<dbReference type="EnsemblFungi" id="FOXG_06907T0">
    <property type="protein sequence ID" value="FOXG_06907P0"/>
    <property type="gene ID" value="FOXG_06907"/>
</dbReference>
<reference evidence="1" key="2">
    <citation type="submission" date="2025-05" db="UniProtKB">
        <authorList>
            <consortium name="EnsemblFungi"/>
        </authorList>
    </citation>
    <scope>IDENTIFICATION</scope>
    <source>
        <strain evidence="1">4287 / CBS 123668 / FGSC 9935 / NRRL 34936</strain>
    </source>
</reference>
<dbReference type="EnsemblFungi" id="FOXG_16275T0">
    <property type="protein sequence ID" value="FOXG_16275P0"/>
    <property type="gene ID" value="FOXG_16275"/>
</dbReference>
<dbReference type="VEuPathDB" id="FungiDB:FOXG_06907"/>
<dbReference type="AlphaFoldDB" id="A0A0D2YIL0"/>
<dbReference type="Proteomes" id="UP000002489">
    <property type="component" value="Unassembled WGS sequence"/>
</dbReference>
<dbReference type="VEuPathDB" id="FungiDB:FOXG_16275"/>
<gene>
    <name evidence="1" type="primary">28948686</name>
</gene>
<proteinExistence type="predicted"/>
<organism evidence="1 2">
    <name type="scientific">Fusarium oxysporum (strain Fo5176)</name>
    <name type="common">Fusarium vascular wilt</name>
    <dbReference type="NCBI Taxonomy" id="660025"/>
    <lineage>
        <taxon>Eukaryota</taxon>
        <taxon>Fungi</taxon>
        <taxon>Dikarya</taxon>
        <taxon>Ascomycota</taxon>
        <taxon>Pezizomycotina</taxon>
        <taxon>Sordariomycetes</taxon>
        <taxon>Hypocreomycetidae</taxon>
        <taxon>Hypocreales</taxon>
        <taxon>Nectriaceae</taxon>
        <taxon>Fusarium</taxon>
        <taxon>Fusarium oxysporum species complex</taxon>
    </lineage>
</organism>
<protein>
    <submittedName>
        <fullName evidence="1">Uncharacterized protein</fullName>
    </submittedName>
</protein>
<evidence type="ECO:0000313" key="1">
    <source>
        <dbReference type="EnsemblFungi" id="FOXG_16275P0"/>
    </source>
</evidence>
<evidence type="ECO:0000313" key="2">
    <source>
        <dbReference type="Proteomes" id="UP000002489"/>
    </source>
</evidence>
<accession>A0A0D2YIL0</accession>
<reference evidence="2" key="1">
    <citation type="journal article" date="2012" name="Mol. Plant Microbe Interact.">
        <title>A highly conserved effector in Fusarium oxysporum is required for full virulence on Arabidopsis.</title>
        <authorList>
            <person name="Thatcher L.F."/>
            <person name="Gardiner D.M."/>
            <person name="Kazan K."/>
            <person name="Manners J."/>
        </authorList>
    </citation>
    <scope>NUCLEOTIDE SEQUENCE [LARGE SCALE GENOMIC DNA]</scope>
    <source>
        <strain evidence="2">Fo5176</strain>
    </source>
</reference>
<sequence length="151" mass="16804">MAVTDSLVQRRQLQPSCWAADGSIAMHPSVFHACLLSYKLAPFGTVQTLASFRRCYQSILGPQFTSGPPGLTPHVQRQPKLAGAVEANLSMSSHVVKRHGPIHYPITAKRDLAISMLKQQDVLEPPIFDRLNQRLTTAQDREGRRARYNAD</sequence>
<name>A0A0D2YIL0_FUSOF</name>